<dbReference type="NCBIfam" id="NF002813">
    <property type="entry name" value="PRK02958.1"/>
    <property type="match status" value="1"/>
</dbReference>
<keyword evidence="12" id="KW-1185">Reference proteome</keyword>
<evidence type="ECO:0000256" key="2">
    <source>
        <dbReference type="ARBA" id="ARBA00022448"/>
    </source>
</evidence>
<keyword evidence="5 10" id="KW-0812">Transmembrane</keyword>
<evidence type="ECO:0000256" key="9">
    <source>
        <dbReference type="ARBA" id="ARBA00023136"/>
    </source>
</evidence>
<evidence type="ECO:0000256" key="5">
    <source>
        <dbReference type="ARBA" id="ARBA00022692"/>
    </source>
</evidence>
<keyword evidence="6 10" id="KW-0653">Protein transport</keyword>
<protein>
    <recommendedName>
        <fullName evidence="10">Sec-independent protein translocase protein TatA</fullName>
    </recommendedName>
</protein>
<proteinExistence type="inferred from homology"/>
<feature type="transmembrane region" description="Helical" evidence="10">
    <location>
        <begin position="6"/>
        <end position="22"/>
    </location>
</feature>
<keyword evidence="4" id="KW-0997">Cell inner membrane</keyword>
<keyword evidence="8 10" id="KW-0811">Translocation</keyword>
<reference evidence="11 12" key="1">
    <citation type="submission" date="2020-04" db="EMBL/GenBank/DDBJ databases">
        <authorList>
            <person name="De Canck E."/>
        </authorList>
    </citation>
    <scope>NUCLEOTIDE SEQUENCE [LARGE SCALE GENOMIC DNA]</scope>
    <source>
        <strain evidence="11 12">LMG 28138</strain>
    </source>
</reference>
<dbReference type="PANTHER" id="PTHR42982:SF1">
    <property type="entry name" value="SEC-INDEPENDENT PROTEIN TRANSLOCASE PROTEIN TATA"/>
    <property type="match status" value="1"/>
</dbReference>
<evidence type="ECO:0000313" key="12">
    <source>
        <dbReference type="Proteomes" id="UP000494115"/>
    </source>
</evidence>
<sequence>MGSISIWHWVIVLLIVSLVFGTKKLRSIGGDLGGAIKGFKDGVRDDADSVAPVADAPLAPSAVLDAPERSTEFAARTATAAHDSR</sequence>
<dbReference type="AlphaFoldDB" id="A0A6S7BJG9"/>
<evidence type="ECO:0000313" key="11">
    <source>
        <dbReference type="EMBL" id="CAB3802399.1"/>
    </source>
</evidence>
<comment type="subcellular location">
    <subcellularLocation>
        <location evidence="1 10">Cell membrane</location>
        <topology evidence="1 10">Single-pass membrane protein</topology>
    </subcellularLocation>
</comment>
<evidence type="ECO:0000256" key="3">
    <source>
        <dbReference type="ARBA" id="ARBA00022475"/>
    </source>
</evidence>
<name>A0A6S7BJG9_9BURK</name>
<comment type="subunit">
    <text evidence="10">The Tat system comprises two distinct complexes: a TatABC complex, containing multiple copies of TatA, TatB and TatC subunits, and a separate TatA complex, containing only TatA subunits. Substrates initially bind to the TatABC complex, which probably triggers association of the separate TatA complex to form the active translocon.</text>
</comment>
<dbReference type="GO" id="GO:0033281">
    <property type="term" value="C:TAT protein transport complex"/>
    <property type="evidence" value="ECO:0007669"/>
    <property type="project" value="UniProtKB-UniRule"/>
</dbReference>
<evidence type="ECO:0000256" key="4">
    <source>
        <dbReference type="ARBA" id="ARBA00022519"/>
    </source>
</evidence>
<keyword evidence="3 10" id="KW-1003">Cell membrane</keyword>
<dbReference type="NCBIfam" id="TIGR01411">
    <property type="entry name" value="tatAE"/>
    <property type="match status" value="1"/>
</dbReference>
<keyword evidence="7 10" id="KW-1133">Transmembrane helix</keyword>
<dbReference type="Pfam" id="PF02416">
    <property type="entry name" value="TatA_B_E"/>
    <property type="match status" value="1"/>
</dbReference>
<keyword evidence="9 10" id="KW-0472">Membrane</keyword>
<accession>A0A6S7BJG9</accession>
<dbReference type="PANTHER" id="PTHR42982">
    <property type="entry name" value="SEC-INDEPENDENT PROTEIN TRANSLOCASE PROTEIN TATA"/>
    <property type="match status" value="1"/>
</dbReference>
<dbReference type="RefSeq" id="WP_175107772.1">
    <property type="nucleotide sequence ID" value="NZ_CADIKM010000048.1"/>
</dbReference>
<evidence type="ECO:0000256" key="1">
    <source>
        <dbReference type="ARBA" id="ARBA00004162"/>
    </source>
</evidence>
<dbReference type="Gene3D" id="1.20.5.3310">
    <property type="match status" value="1"/>
</dbReference>
<dbReference type="GO" id="GO:0043953">
    <property type="term" value="P:protein transport by the Tat complex"/>
    <property type="evidence" value="ECO:0007669"/>
    <property type="project" value="UniProtKB-UniRule"/>
</dbReference>
<evidence type="ECO:0000256" key="8">
    <source>
        <dbReference type="ARBA" id="ARBA00023010"/>
    </source>
</evidence>
<evidence type="ECO:0000256" key="7">
    <source>
        <dbReference type="ARBA" id="ARBA00022989"/>
    </source>
</evidence>
<dbReference type="GO" id="GO:0008320">
    <property type="term" value="F:protein transmembrane transporter activity"/>
    <property type="evidence" value="ECO:0007669"/>
    <property type="project" value="UniProtKB-UniRule"/>
</dbReference>
<dbReference type="EMBL" id="CADIKM010000048">
    <property type="protein sequence ID" value="CAB3802399.1"/>
    <property type="molecule type" value="Genomic_DNA"/>
</dbReference>
<evidence type="ECO:0000256" key="10">
    <source>
        <dbReference type="HAMAP-Rule" id="MF_00236"/>
    </source>
</evidence>
<organism evidence="11 12">
    <name type="scientific">Pararobbsia alpina</name>
    <dbReference type="NCBI Taxonomy" id="621374"/>
    <lineage>
        <taxon>Bacteria</taxon>
        <taxon>Pseudomonadati</taxon>
        <taxon>Pseudomonadota</taxon>
        <taxon>Betaproteobacteria</taxon>
        <taxon>Burkholderiales</taxon>
        <taxon>Burkholderiaceae</taxon>
        <taxon>Pararobbsia</taxon>
    </lineage>
</organism>
<gene>
    <name evidence="11" type="primary">tatA_2</name>
    <name evidence="10" type="synonym">tatA</name>
    <name evidence="11" type="ORF">LMG28138_05188</name>
</gene>
<dbReference type="InterPro" id="IPR003369">
    <property type="entry name" value="TatA/B/E"/>
</dbReference>
<dbReference type="InterPro" id="IPR006312">
    <property type="entry name" value="TatA/E"/>
</dbReference>
<comment type="similarity">
    <text evidence="10">Belongs to the TatA/E family.</text>
</comment>
<evidence type="ECO:0000256" key="6">
    <source>
        <dbReference type="ARBA" id="ARBA00022927"/>
    </source>
</evidence>
<comment type="function">
    <text evidence="10">Part of the twin-arginine translocation (Tat) system that transports large folded proteins containing a characteristic twin-arginine motif in their signal peptide across membranes. TatA could form the protein-conducting channel of the Tat system.</text>
</comment>
<dbReference type="Proteomes" id="UP000494115">
    <property type="component" value="Unassembled WGS sequence"/>
</dbReference>
<dbReference type="HAMAP" id="MF_00236">
    <property type="entry name" value="TatA_E"/>
    <property type="match status" value="1"/>
</dbReference>
<keyword evidence="2 10" id="KW-0813">Transport</keyword>